<dbReference type="EMBL" id="CP117411">
    <property type="protein sequence ID" value="WCT75021.1"/>
    <property type="molecule type" value="Genomic_DNA"/>
</dbReference>
<dbReference type="RefSeq" id="WP_273690525.1">
    <property type="nucleotide sequence ID" value="NZ_CP117411.1"/>
</dbReference>
<keyword evidence="3" id="KW-1185">Reference proteome</keyword>
<proteinExistence type="predicted"/>
<accession>A0ABY7TPV6</accession>
<dbReference type="InterPro" id="IPR036735">
    <property type="entry name" value="NGN_dom_sf"/>
</dbReference>
<dbReference type="Gene3D" id="3.30.70.940">
    <property type="entry name" value="NusG, N-terminal domain"/>
    <property type="match status" value="1"/>
</dbReference>
<gene>
    <name evidence="2" type="ORF">PQ455_07340</name>
</gene>
<reference evidence="2 3" key="1">
    <citation type="submission" date="2023-02" db="EMBL/GenBank/DDBJ databases">
        <title>Genome sequence of Sphingomonas naphthae.</title>
        <authorList>
            <person name="Kim S."/>
            <person name="Heo J."/>
            <person name="Kwon S.-W."/>
        </authorList>
    </citation>
    <scope>NUCLEOTIDE SEQUENCE [LARGE SCALE GENOMIC DNA]</scope>
    <source>
        <strain evidence="2 3">KACC 18716</strain>
    </source>
</reference>
<evidence type="ECO:0008006" key="4">
    <source>
        <dbReference type="Google" id="ProtNLM"/>
    </source>
</evidence>
<protein>
    <recommendedName>
        <fullName evidence="4">NusG-like N-terminal domain-containing protein</fullName>
    </recommendedName>
</protein>
<feature type="region of interest" description="Disordered" evidence="1">
    <location>
        <begin position="172"/>
        <end position="191"/>
    </location>
</feature>
<feature type="compositionally biased region" description="Basic and acidic residues" evidence="1">
    <location>
        <begin position="176"/>
        <end position="191"/>
    </location>
</feature>
<sequence length="191" mass="21249">MADRWAILRTSGGRTLALAAALAEAGYDAWTPMQVQDRRRARGRPPTEQRVPIMPTVVFVRADRVSDLYRALSLPVNPFPAFSIFQQAGRVPVISDWELDCLRSAEERAARARMKSERREFTIGGAVKVAEGILQGMVGVVVDAKGKAPTIDLGGGWVMKIEGWLLRPDDVDADDSTGRQDRQRTYRREPT</sequence>
<name>A0ABY7TPV6_9SPHN</name>
<evidence type="ECO:0000256" key="1">
    <source>
        <dbReference type="SAM" id="MobiDB-lite"/>
    </source>
</evidence>
<organism evidence="2 3">
    <name type="scientific">Sphingomonas naphthae</name>
    <dbReference type="NCBI Taxonomy" id="1813468"/>
    <lineage>
        <taxon>Bacteria</taxon>
        <taxon>Pseudomonadati</taxon>
        <taxon>Pseudomonadota</taxon>
        <taxon>Alphaproteobacteria</taxon>
        <taxon>Sphingomonadales</taxon>
        <taxon>Sphingomonadaceae</taxon>
        <taxon>Sphingomonas</taxon>
    </lineage>
</organism>
<dbReference type="Proteomes" id="UP001220395">
    <property type="component" value="Chromosome"/>
</dbReference>
<evidence type="ECO:0000313" key="3">
    <source>
        <dbReference type="Proteomes" id="UP001220395"/>
    </source>
</evidence>
<evidence type="ECO:0000313" key="2">
    <source>
        <dbReference type="EMBL" id="WCT75021.1"/>
    </source>
</evidence>